<evidence type="ECO:0000313" key="4">
    <source>
        <dbReference type="Proteomes" id="UP000660680"/>
    </source>
</evidence>
<evidence type="ECO:0000256" key="1">
    <source>
        <dbReference type="SAM" id="SignalP"/>
    </source>
</evidence>
<feature type="domain" description="Ricin B lectin" evidence="2">
    <location>
        <begin position="37"/>
        <end position="172"/>
    </location>
</feature>
<keyword evidence="1" id="KW-0732">Signal</keyword>
<dbReference type="SMART" id="SM00458">
    <property type="entry name" value="RICIN"/>
    <property type="match status" value="1"/>
</dbReference>
<keyword evidence="4" id="KW-1185">Reference proteome</keyword>
<evidence type="ECO:0000259" key="2">
    <source>
        <dbReference type="SMART" id="SM00458"/>
    </source>
</evidence>
<reference evidence="3" key="1">
    <citation type="journal article" date="2014" name="Int. J. Syst. Evol. Microbiol.">
        <title>Complete genome sequence of Corynebacterium casei LMG S-19264T (=DSM 44701T), isolated from a smear-ripened cheese.</title>
        <authorList>
            <consortium name="US DOE Joint Genome Institute (JGI-PGF)"/>
            <person name="Walter F."/>
            <person name="Albersmeier A."/>
            <person name="Kalinowski J."/>
            <person name="Ruckert C."/>
        </authorList>
    </citation>
    <scope>NUCLEOTIDE SEQUENCE</scope>
    <source>
        <strain evidence="3">JCM 3276</strain>
    </source>
</reference>
<dbReference type="Gene3D" id="2.80.10.50">
    <property type="match status" value="1"/>
</dbReference>
<dbReference type="Proteomes" id="UP000660680">
    <property type="component" value="Unassembled WGS sequence"/>
</dbReference>
<dbReference type="EMBL" id="BMRB01000007">
    <property type="protein sequence ID" value="GGS54523.1"/>
    <property type="molecule type" value="Genomic_DNA"/>
</dbReference>
<name>A0A918GQU4_9PSEU</name>
<comment type="caution">
    <text evidence="3">The sequence shown here is derived from an EMBL/GenBank/DDBJ whole genome shotgun (WGS) entry which is preliminary data.</text>
</comment>
<dbReference type="CDD" id="cd00161">
    <property type="entry name" value="beta-trefoil_Ricin-like"/>
    <property type="match status" value="1"/>
</dbReference>
<organism evidence="3 4">
    <name type="scientific">Actinokineospora fastidiosa</name>
    <dbReference type="NCBI Taxonomy" id="1816"/>
    <lineage>
        <taxon>Bacteria</taxon>
        <taxon>Bacillati</taxon>
        <taxon>Actinomycetota</taxon>
        <taxon>Actinomycetes</taxon>
        <taxon>Pseudonocardiales</taxon>
        <taxon>Pseudonocardiaceae</taxon>
        <taxon>Actinokineospora</taxon>
    </lineage>
</organism>
<feature type="chain" id="PRO_5037846678" description="Ricin B lectin domain-containing protein" evidence="1">
    <location>
        <begin position="20"/>
        <end position="172"/>
    </location>
</feature>
<reference evidence="3" key="2">
    <citation type="submission" date="2020-09" db="EMBL/GenBank/DDBJ databases">
        <authorList>
            <person name="Sun Q."/>
            <person name="Ohkuma M."/>
        </authorList>
    </citation>
    <scope>NUCLEOTIDE SEQUENCE</scope>
    <source>
        <strain evidence="3">JCM 3276</strain>
    </source>
</reference>
<dbReference type="SUPFAM" id="SSF50370">
    <property type="entry name" value="Ricin B-like lectins"/>
    <property type="match status" value="1"/>
</dbReference>
<evidence type="ECO:0000313" key="3">
    <source>
        <dbReference type="EMBL" id="GGS54523.1"/>
    </source>
</evidence>
<proteinExistence type="predicted"/>
<feature type="signal peptide" evidence="1">
    <location>
        <begin position="1"/>
        <end position="19"/>
    </location>
</feature>
<dbReference type="AlphaFoldDB" id="A0A918GQU4"/>
<dbReference type="InterPro" id="IPR000772">
    <property type="entry name" value="Ricin_B_lectin"/>
</dbReference>
<accession>A0A918GQU4</accession>
<dbReference type="Pfam" id="PF00652">
    <property type="entry name" value="Ricin_B_lectin"/>
    <property type="match status" value="1"/>
</dbReference>
<gene>
    <name evidence="3" type="ORF">GCM10010171_57090</name>
</gene>
<sequence>MTLSLATPVLASATVPAEAAVNRAGTASKDVGAQEVYYTWRNWLTNKCLDQNWSGGVNRHTAIAYNCHGGDNQYWQLEWLGTNIYRVRNFGSGECLHQKYDGSTPTTTVQVLACTDANWINQRWRVTEWNDGSYTFKNVRSEWFLDQSFSGGVERQEVVAYPFNGGANQYWY</sequence>
<dbReference type="InterPro" id="IPR035992">
    <property type="entry name" value="Ricin_B-like_lectins"/>
</dbReference>
<dbReference type="PROSITE" id="PS50231">
    <property type="entry name" value="RICIN_B_LECTIN"/>
    <property type="match status" value="1"/>
</dbReference>
<protein>
    <recommendedName>
        <fullName evidence="2">Ricin B lectin domain-containing protein</fullName>
    </recommendedName>
</protein>